<dbReference type="EMBL" id="OUUY01000075">
    <property type="protein sequence ID" value="SPQ00615.1"/>
    <property type="molecule type" value="Genomic_DNA"/>
</dbReference>
<feature type="domain" description="Topo IA-type catalytic" evidence="12">
    <location>
        <begin position="128"/>
        <end position="565"/>
    </location>
</feature>
<dbReference type="InterPro" id="IPR013825">
    <property type="entry name" value="Topo_IA_cen_sub2"/>
</dbReference>
<dbReference type="Gene3D" id="1.10.290.10">
    <property type="entry name" value="Topoisomerase I, domain 4"/>
    <property type="match status" value="1"/>
</dbReference>
<comment type="subunit">
    <text evidence="10">Monomer.</text>
</comment>
<dbReference type="SMART" id="SM00437">
    <property type="entry name" value="TOP1Ac"/>
    <property type="match status" value="1"/>
</dbReference>
<dbReference type="InterPro" id="IPR013497">
    <property type="entry name" value="Topo_IA_cen"/>
</dbReference>
<dbReference type="InterPro" id="IPR013498">
    <property type="entry name" value="Topo_IA_Znf"/>
</dbReference>
<feature type="site" description="Interaction with DNA" evidence="10">
    <location>
        <position position="142"/>
    </location>
</feature>
<dbReference type="InterPro" id="IPR023406">
    <property type="entry name" value="Topo_IA_AS"/>
</dbReference>
<dbReference type="NCBIfam" id="TIGR01051">
    <property type="entry name" value="topA_bact"/>
    <property type="match status" value="1"/>
</dbReference>
<keyword evidence="9 10" id="KW-0413">Isomerase</keyword>
<feature type="site" description="Interaction with DNA" evidence="10">
    <location>
        <position position="147"/>
    </location>
</feature>
<dbReference type="GO" id="GO:0008270">
    <property type="term" value="F:zinc ion binding"/>
    <property type="evidence" value="ECO:0007669"/>
    <property type="project" value="UniProtKB-KW"/>
</dbReference>
<reference evidence="14" key="1">
    <citation type="submission" date="2018-03" db="EMBL/GenBank/DDBJ databases">
        <authorList>
            <person name="Zecchin S."/>
        </authorList>
    </citation>
    <scope>NUCLEOTIDE SEQUENCE [LARGE SCALE GENOMIC DNA]</scope>
</reference>
<keyword evidence="3" id="KW-0479">Metal-binding</keyword>
<dbReference type="PROSITE" id="PS50880">
    <property type="entry name" value="TOPRIM"/>
    <property type="match status" value="1"/>
</dbReference>
<dbReference type="Gene3D" id="3.30.65.10">
    <property type="entry name" value="Bacterial Topoisomerase I, domain 1"/>
    <property type="match status" value="3"/>
</dbReference>
<dbReference type="SUPFAM" id="SSF57783">
    <property type="entry name" value="Zinc beta-ribbon"/>
    <property type="match status" value="2"/>
</dbReference>
<feature type="domain" description="Toprim" evidence="11">
    <location>
        <begin position="2"/>
        <end position="112"/>
    </location>
</feature>
<keyword evidence="14" id="KW-1185">Reference proteome</keyword>
<dbReference type="GO" id="GO:0003677">
    <property type="term" value="F:DNA binding"/>
    <property type="evidence" value="ECO:0007669"/>
    <property type="project" value="UniProtKB-KW"/>
</dbReference>
<dbReference type="GO" id="GO:0005694">
    <property type="term" value="C:chromosome"/>
    <property type="evidence" value="ECO:0007669"/>
    <property type="project" value="InterPro"/>
</dbReference>
<dbReference type="InterPro" id="IPR003601">
    <property type="entry name" value="Topo_IA_2"/>
</dbReference>
<dbReference type="InterPro" id="IPR005733">
    <property type="entry name" value="TopoI_bac-type"/>
</dbReference>
<feature type="site" description="Interaction with DNA" evidence="10">
    <location>
        <position position="32"/>
    </location>
</feature>
<feature type="active site" description="O-(5'-phospho-DNA)-tyrosine intermediate" evidence="10">
    <location>
        <position position="298"/>
    </location>
</feature>
<comment type="catalytic activity">
    <reaction evidence="1 10">
        <text>ATP-independent breakage of single-stranded DNA, followed by passage and rejoining.</text>
        <dbReference type="EC" id="5.6.2.1"/>
    </reaction>
</comment>
<evidence type="ECO:0000256" key="8">
    <source>
        <dbReference type="ARBA" id="ARBA00023125"/>
    </source>
</evidence>
<dbReference type="Pfam" id="PF01396">
    <property type="entry name" value="Zn_ribbon_Top1"/>
    <property type="match status" value="4"/>
</dbReference>
<keyword evidence="6" id="KW-0460">Magnesium</keyword>
<dbReference type="PROSITE" id="PS52039">
    <property type="entry name" value="TOPO_IA_2"/>
    <property type="match status" value="1"/>
</dbReference>
<dbReference type="InterPro" id="IPR000380">
    <property type="entry name" value="Topo_IA"/>
</dbReference>
<dbReference type="InterPro" id="IPR003602">
    <property type="entry name" value="Topo_IA_DNA-bd_dom"/>
</dbReference>
<evidence type="ECO:0000256" key="3">
    <source>
        <dbReference type="ARBA" id="ARBA00022723"/>
    </source>
</evidence>
<keyword evidence="4" id="KW-0863">Zinc-finger</keyword>
<dbReference type="CDD" id="cd03363">
    <property type="entry name" value="TOPRIM_TopoIA_TopoI"/>
    <property type="match status" value="1"/>
</dbReference>
<dbReference type="OrthoDB" id="9804262at2"/>
<sequence length="755" mass="85048">MKSLVIVESPAKAKTISKILGSSFEVKASVGHVKDLPVKEMGIDIEENFAPNYIVIPGKEKVIRELKKASKEAEAIYLAPDPDREGEAIAWHIADEIKGKSKNIYRIKFNEITKAAVLDSMKHPGDIDLQKVDAQQARRVLDRLVGYELSPLLWRKVRRGLSAGRVQSVAVRLVVDREREIEAFKSEEYWSINAEFEGSSKPLFWAKLFKYNGEKTDIRSAEKAQAAVEDIQGSRFILARIERKTRKRMPSPPFITSTLQQEAARKLRFTAKKTMSVAQQLYEGIELGEEGAAGLITYMRTDSLRVAAEAQHAARDFILTTYGKEYLPERTPVYKSKESAQEAHEAIRPTYMTNPPERIKRYLTKDQLSLYKLIWNRFVASQMAPAQLEQTTFEIACETERCKGETVFRASGSVIKFQGFMVLYTESTDELLEESEALLPSLKEGETLKLLQIQPKQHFTQPPPRYTEASLVKALEEKGIGRPSTYAAILSTIQDRKYVHKADGRFSPTELGAVVNDLLVDRFTELMDIGFTASMEEKLDRIEEGKLKWVKVVKDFYSPFHKKLTEALAIPGKVKPQDIPTEAVCEKCGLPMVIRWGRHGRFLACSGFPACKNAKPLDEEKQTAEVVETDEKCPKCGSPMLLKSGRFGKFFACSKYPECKTTKPVATGVKCPEDGGDIVERRSKRGKPFWSCGNYPKCKFATWYKPVPEKCPKCGAAFLGEKRNKAGDVFLYCLNKECDYKAAMAKKEEESAVGA</sequence>
<evidence type="ECO:0000256" key="7">
    <source>
        <dbReference type="ARBA" id="ARBA00023029"/>
    </source>
</evidence>
<dbReference type="Gene3D" id="3.40.50.140">
    <property type="match status" value="1"/>
</dbReference>
<dbReference type="GO" id="GO:0006265">
    <property type="term" value="P:DNA topological change"/>
    <property type="evidence" value="ECO:0007669"/>
    <property type="project" value="UniProtKB-UniRule"/>
</dbReference>
<evidence type="ECO:0000313" key="13">
    <source>
        <dbReference type="EMBL" id="SPQ00615.1"/>
    </source>
</evidence>
<dbReference type="SUPFAM" id="SSF56712">
    <property type="entry name" value="Prokaryotic type I DNA topoisomerase"/>
    <property type="match status" value="1"/>
</dbReference>
<evidence type="ECO:0000256" key="4">
    <source>
        <dbReference type="ARBA" id="ARBA00022771"/>
    </source>
</evidence>
<proteinExistence type="inferred from homology"/>
<organism evidence="13 14">
    <name type="scientific">Candidatus Sulfobium mesophilum</name>
    <dbReference type="NCBI Taxonomy" id="2016548"/>
    <lineage>
        <taxon>Bacteria</taxon>
        <taxon>Pseudomonadati</taxon>
        <taxon>Nitrospirota</taxon>
        <taxon>Nitrospiria</taxon>
        <taxon>Nitrospirales</taxon>
        <taxon>Nitrospiraceae</taxon>
        <taxon>Candidatus Sulfobium</taxon>
    </lineage>
</organism>
<comment type="function">
    <text evidence="10">Releases the supercoiling and torsional tension of DNA, which is introduced during the DNA replication and transcription, by transiently cleaving and rejoining one strand of the DNA duplex. Introduces a single-strand break via transesterification at a target site in duplex DNA. The scissile phosphodiester is attacked by the catalytic tyrosine of the enzyme, resulting in the formation of a DNA-(5'-phosphotyrosyl)-enzyme intermediate and the expulsion of a 3'-OH DNA strand. The free DNA strand then undergoes passage around the unbroken strand, thus removing DNA supercoils. Finally, in the religation step, the DNA 3'-OH attacks the covalent intermediate to expel the active-site tyrosine and restore the DNA phosphodiester backbone.</text>
</comment>
<evidence type="ECO:0000256" key="9">
    <source>
        <dbReference type="ARBA" id="ARBA00023235"/>
    </source>
</evidence>
<protein>
    <recommendedName>
        <fullName evidence="10">DNA topoisomerase 1</fullName>
        <ecNumber evidence="10">5.6.2.1</ecNumber>
    </recommendedName>
    <alternativeName>
        <fullName evidence="10">DNA topoisomerase I</fullName>
    </alternativeName>
</protein>
<dbReference type="PROSITE" id="PS00396">
    <property type="entry name" value="TOPO_IA_1"/>
    <property type="match status" value="1"/>
</dbReference>
<keyword evidence="7 10" id="KW-0799">Topoisomerase</keyword>
<dbReference type="AlphaFoldDB" id="A0A2U3QGZ4"/>
<dbReference type="PANTHER" id="PTHR42785:SF1">
    <property type="entry name" value="DNA TOPOISOMERASE"/>
    <property type="match status" value="1"/>
</dbReference>
<dbReference type="InterPro" id="IPR013824">
    <property type="entry name" value="Topo_IA_cen_sub1"/>
</dbReference>
<evidence type="ECO:0000256" key="1">
    <source>
        <dbReference type="ARBA" id="ARBA00000213"/>
    </source>
</evidence>
<evidence type="ECO:0000256" key="5">
    <source>
        <dbReference type="ARBA" id="ARBA00022833"/>
    </source>
</evidence>
<evidence type="ECO:0000256" key="2">
    <source>
        <dbReference type="ARBA" id="ARBA00009446"/>
    </source>
</evidence>
<feature type="site" description="Interaction with DNA" evidence="10">
    <location>
        <position position="300"/>
    </location>
</feature>
<evidence type="ECO:0000256" key="10">
    <source>
        <dbReference type="HAMAP-Rule" id="MF_00952"/>
    </source>
</evidence>
<dbReference type="SMART" id="SM00436">
    <property type="entry name" value="TOP1Bc"/>
    <property type="match status" value="1"/>
</dbReference>
<dbReference type="Pfam" id="PF01751">
    <property type="entry name" value="Toprim"/>
    <property type="match status" value="1"/>
</dbReference>
<dbReference type="CDD" id="cd00186">
    <property type="entry name" value="TOP1Ac"/>
    <property type="match status" value="1"/>
</dbReference>
<name>A0A2U3QGZ4_9BACT</name>
<dbReference type="Pfam" id="PF01131">
    <property type="entry name" value="Topoisom_bac"/>
    <property type="match status" value="1"/>
</dbReference>
<feature type="site" description="Interaction with DNA" evidence="10">
    <location>
        <position position="496"/>
    </location>
</feature>
<keyword evidence="5" id="KW-0862">Zinc</keyword>
<accession>A0A2U3QGZ4</accession>
<feature type="site" description="Interaction with DNA" evidence="10">
    <location>
        <position position="139"/>
    </location>
</feature>
<dbReference type="PANTHER" id="PTHR42785">
    <property type="entry name" value="DNA TOPOISOMERASE, TYPE IA, CORE"/>
    <property type="match status" value="1"/>
</dbReference>
<feature type="site" description="Interaction with DNA" evidence="10">
    <location>
        <position position="154"/>
    </location>
</feature>
<dbReference type="EC" id="5.6.2.1" evidence="10"/>
<feature type="site" description="Interaction with DNA" evidence="10">
    <location>
        <position position="138"/>
    </location>
</feature>
<dbReference type="PRINTS" id="PR00417">
    <property type="entry name" value="PRTPISMRASEI"/>
</dbReference>
<dbReference type="Gene3D" id="1.10.460.10">
    <property type="entry name" value="Topoisomerase I, domain 2"/>
    <property type="match status" value="1"/>
</dbReference>
<keyword evidence="8 10" id="KW-0238">DNA-binding</keyword>
<dbReference type="InterPro" id="IPR023405">
    <property type="entry name" value="Topo_IA_core_domain"/>
</dbReference>
<evidence type="ECO:0000259" key="11">
    <source>
        <dbReference type="PROSITE" id="PS50880"/>
    </source>
</evidence>
<dbReference type="SMART" id="SM00493">
    <property type="entry name" value="TOPRIM"/>
    <property type="match status" value="1"/>
</dbReference>
<feature type="region of interest" description="Interaction with DNA" evidence="10">
    <location>
        <begin position="162"/>
        <end position="167"/>
    </location>
</feature>
<dbReference type="InterPro" id="IPR013826">
    <property type="entry name" value="Topo_IA_cen_sub3"/>
</dbReference>
<evidence type="ECO:0000313" key="14">
    <source>
        <dbReference type="Proteomes" id="UP000245125"/>
    </source>
</evidence>
<dbReference type="InterPro" id="IPR028612">
    <property type="entry name" value="Topoisom_1_IA"/>
</dbReference>
<dbReference type="HAMAP" id="MF_00952">
    <property type="entry name" value="Topoisom_1_prok"/>
    <property type="match status" value="1"/>
</dbReference>
<dbReference type="Gene3D" id="2.70.20.10">
    <property type="entry name" value="Topoisomerase I, domain 3"/>
    <property type="match status" value="1"/>
</dbReference>
<gene>
    <name evidence="10 13" type="primary">topA</name>
    <name evidence="13" type="ORF">NBG4_30009</name>
</gene>
<evidence type="ECO:0000259" key="12">
    <source>
        <dbReference type="PROSITE" id="PS52039"/>
    </source>
</evidence>
<dbReference type="GO" id="GO:0003917">
    <property type="term" value="F:DNA topoisomerase type I (single strand cut, ATP-independent) activity"/>
    <property type="evidence" value="ECO:0007669"/>
    <property type="project" value="UniProtKB-UniRule"/>
</dbReference>
<comment type="similarity">
    <text evidence="2 10">Belongs to the type IA topoisomerase family.</text>
</comment>
<dbReference type="Proteomes" id="UP000245125">
    <property type="component" value="Unassembled WGS sequence"/>
</dbReference>
<dbReference type="InterPro" id="IPR006171">
    <property type="entry name" value="TOPRIM_dom"/>
</dbReference>
<evidence type="ECO:0000256" key="6">
    <source>
        <dbReference type="ARBA" id="ARBA00022842"/>
    </source>
</evidence>
<dbReference type="InterPro" id="IPR034149">
    <property type="entry name" value="TOPRIM_TopoI"/>
</dbReference>